<evidence type="ECO:0000313" key="1">
    <source>
        <dbReference type="EMBL" id="EKC54666.1"/>
    </source>
</evidence>
<comment type="caution">
    <text evidence="1">The sequence shown here is derived from an EMBL/GenBank/DDBJ whole genome shotgun (WGS) entry which is preliminary data.</text>
</comment>
<name>K1T5K7_9ZZZZ</name>
<gene>
    <name evidence="1" type="ORF">LEA_15745</name>
</gene>
<dbReference type="Gene3D" id="6.10.20.140">
    <property type="entry name" value="50S ribosomal protein L1, Chain A, Domain 1"/>
    <property type="match status" value="1"/>
</dbReference>
<reference evidence="1" key="1">
    <citation type="journal article" date="2013" name="Environ. Microbiol.">
        <title>Microbiota from the distal guts of lean and obese adolescents exhibit partial functional redundancy besides clear differences in community structure.</title>
        <authorList>
            <person name="Ferrer M."/>
            <person name="Ruiz A."/>
            <person name="Lanza F."/>
            <person name="Haange S.B."/>
            <person name="Oberbach A."/>
            <person name="Till H."/>
            <person name="Bargiela R."/>
            <person name="Campoy C."/>
            <person name="Segura M.T."/>
            <person name="Richter M."/>
            <person name="von Bergen M."/>
            <person name="Seifert J."/>
            <person name="Suarez A."/>
        </authorList>
    </citation>
    <scope>NUCLEOTIDE SEQUENCE</scope>
</reference>
<dbReference type="EMBL" id="AJWY01010747">
    <property type="protein sequence ID" value="EKC54666.1"/>
    <property type="molecule type" value="Genomic_DNA"/>
</dbReference>
<feature type="non-terminal residue" evidence="1">
    <location>
        <position position="1"/>
    </location>
</feature>
<accession>K1T5K7</accession>
<protein>
    <submittedName>
        <fullName evidence="1">Uncharacterized protein</fullName>
    </submittedName>
</protein>
<dbReference type="AlphaFoldDB" id="K1T5K7"/>
<sequence>SKLPKGGKKMAQGKRYAESAKLVDKTKLYSAKEALELIEKMPKG</sequence>
<proteinExistence type="predicted"/>
<organism evidence="1">
    <name type="scientific">human gut metagenome</name>
    <dbReference type="NCBI Taxonomy" id="408170"/>
    <lineage>
        <taxon>unclassified sequences</taxon>
        <taxon>metagenomes</taxon>
        <taxon>organismal metagenomes</taxon>
    </lineage>
</organism>